<reference evidence="3" key="1">
    <citation type="journal article" date="2019" name="Int. J. Syst. Evol. Microbiol.">
        <title>The Global Catalogue of Microorganisms (GCM) 10K type strain sequencing project: providing services to taxonomists for standard genome sequencing and annotation.</title>
        <authorList>
            <consortium name="The Broad Institute Genomics Platform"/>
            <consortium name="The Broad Institute Genome Sequencing Center for Infectious Disease"/>
            <person name="Wu L."/>
            <person name="Ma J."/>
        </authorList>
    </citation>
    <scope>NUCLEOTIDE SEQUENCE [LARGE SCALE GENOMIC DNA]</scope>
    <source>
        <strain evidence="3">NBRC 112502</strain>
    </source>
</reference>
<dbReference type="Proteomes" id="UP001156641">
    <property type="component" value="Unassembled WGS sequence"/>
</dbReference>
<feature type="domain" description="Roadblock/LAMTOR2" evidence="1">
    <location>
        <begin position="6"/>
        <end position="96"/>
    </location>
</feature>
<dbReference type="SMART" id="SM00960">
    <property type="entry name" value="Robl_LC7"/>
    <property type="match status" value="1"/>
</dbReference>
<organism evidence="2 3">
    <name type="scientific">Acidocella aquatica</name>
    <dbReference type="NCBI Taxonomy" id="1922313"/>
    <lineage>
        <taxon>Bacteria</taxon>
        <taxon>Pseudomonadati</taxon>
        <taxon>Pseudomonadota</taxon>
        <taxon>Alphaproteobacteria</taxon>
        <taxon>Acetobacterales</taxon>
        <taxon>Acidocellaceae</taxon>
        <taxon>Acidocella</taxon>
    </lineage>
</organism>
<evidence type="ECO:0000313" key="3">
    <source>
        <dbReference type="Proteomes" id="UP001156641"/>
    </source>
</evidence>
<name>A0ABQ6A9Z7_9PROT</name>
<sequence>MHEDQIKAILHGLNRSTPGIEASLLISSDGSIISSALSTDIEDDDLGAMIAILLSLGKHMAAGIIRGDFEQAMIRGKAGNVLVIQAGTDAALWTITSNTTSADTLFQSAGPAARAAAGLLH</sequence>
<gene>
    <name evidence="2" type="ORF">GCM10010909_15700</name>
</gene>
<dbReference type="Pfam" id="PF03259">
    <property type="entry name" value="Robl_LC7"/>
    <property type="match status" value="1"/>
</dbReference>
<accession>A0ABQ6A9Z7</accession>
<dbReference type="SUPFAM" id="SSF103196">
    <property type="entry name" value="Roadblock/LC7 domain"/>
    <property type="match status" value="1"/>
</dbReference>
<evidence type="ECO:0000259" key="1">
    <source>
        <dbReference type="SMART" id="SM00960"/>
    </source>
</evidence>
<proteinExistence type="predicted"/>
<dbReference type="InterPro" id="IPR004942">
    <property type="entry name" value="Roadblock/LAMTOR2_dom"/>
</dbReference>
<dbReference type="RefSeq" id="WP_284257594.1">
    <property type="nucleotide sequence ID" value="NZ_BSOS01000041.1"/>
</dbReference>
<dbReference type="Gene3D" id="3.30.450.30">
    <property type="entry name" value="Dynein light chain 2a, cytoplasmic"/>
    <property type="match status" value="1"/>
</dbReference>
<comment type="caution">
    <text evidence="2">The sequence shown here is derived from an EMBL/GenBank/DDBJ whole genome shotgun (WGS) entry which is preliminary data.</text>
</comment>
<keyword evidence="3" id="KW-1185">Reference proteome</keyword>
<dbReference type="EMBL" id="BSOS01000041">
    <property type="protein sequence ID" value="GLR66890.1"/>
    <property type="molecule type" value="Genomic_DNA"/>
</dbReference>
<evidence type="ECO:0000313" key="2">
    <source>
        <dbReference type="EMBL" id="GLR66890.1"/>
    </source>
</evidence>
<protein>
    <recommendedName>
        <fullName evidence="1">Roadblock/LAMTOR2 domain-containing protein</fullName>
    </recommendedName>
</protein>